<reference evidence="3" key="1">
    <citation type="submission" date="2016-10" db="EMBL/GenBank/DDBJ databases">
        <authorList>
            <person name="Varghese N."/>
            <person name="Submissions S."/>
        </authorList>
    </citation>
    <scope>NUCLEOTIDE SEQUENCE [LARGE SCALE GENOMIC DNA]</scope>
    <source>
        <strain evidence="3">DSM 17071</strain>
    </source>
</reference>
<dbReference type="RefSeq" id="WP_089861257.1">
    <property type="nucleotide sequence ID" value="NZ_FNDW01000015.1"/>
</dbReference>
<dbReference type="Pfam" id="PF10728">
    <property type="entry name" value="DUF2520"/>
    <property type="match status" value="1"/>
</dbReference>
<gene>
    <name evidence="2" type="ORF">SAMN05421846_11512</name>
</gene>
<keyword evidence="3" id="KW-1185">Reference proteome</keyword>
<dbReference type="SUPFAM" id="SSF48179">
    <property type="entry name" value="6-phosphogluconate dehydrogenase C-terminal domain-like"/>
    <property type="match status" value="1"/>
</dbReference>
<dbReference type="PANTHER" id="PTHR40459:SF1">
    <property type="entry name" value="CONSERVED HYPOTHETICAL ALANINE AND LEUCINE RICH PROTEIN"/>
    <property type="match status" value="1"/>
</dbReference>
<organism evidence="2 3">
    <name type="scientific">Chryseobacterium taeanense</name>
    <dbReference type="NCBI Taxonomy" id="311334"/>
    <lineage>
        <taxon>Bacteria</taxon>
        <taxon>Pseudomonadati</taxon>
        <taxon>Bacteroidota</taxon>
        <taxon>Flavobacteriia</taxon>
        <taxon>Flavobacteriales</taxon>
        <taxon>Weeksellaceae</taxon>
        <taxon>Chryseobacterium group</taxon>
        <taxon>Chryseobacterium</taxon>
    </lineage>
</organism>
<name>A0A1G8NTZ3_9FLAO</name>
<dbReference type="InterPro" id="IPR036291">
    <property type="entry name" value="NAD(P)-bd_dom_sf"/>
</dbReference>
<dbReference type="OrthoDB" id="9810755at2"/>
<dbReference type="SUPFAM" id="SSF51735">
    <property type="entry name" value="NAD(P)-binding Rossmann-fold domains"/>
    <property type="match status" value="1"/>
</dbReference>
<dbReference type="STRING" id="311334.SAMN05421846_11512"/>
<dbReference type="Gene3D" id="1.10.1040.20">
    <property type="entry name" value="ProC-like, C-terminal domain"/>
    <property type="match status" value="1"/>
</dbReference>
<dbReference type="InterPro" id="IPR018931">
    <property type="entry name" value="DUF2520"/>
</dbReference>
<dbReference type="PANTHER" id="PTHR40459">
    <property type="entry name" value="CONSERVED HYPOTHETICAL ALANINE AND LEUCINE RICH PROTEIN"/>
    <property type="match status" value="1"/>
</dbReference>
<dbReference type="AlphaFoldDB" id="A0A1G8NTZ3"/>
<dbReference type="InterPro" id="IPR008927">
    <property type="entry name" value="6-PGluconate_DH-like_C_sf"/>
</dbReference>
<dbReference type="Proteomes" id="UP000198869">
    <property type="component" value="Unassembled WGS sequence"/>
</dbReference>
<feature type="domain" description="DUF2520" evidence="1">
    <location>
        <begin position="120"/>
        <end position="242"/>
    </location>
</feature>
<accession>A0A1G8NTZ3</accession>
<sequence>MQIVIIGSGNVAYHLAKAFVLNHVPLAQIFGRNEKELSKISEELKIPFSTEKLQDANLYIICVSDNSVEDVSKIISNKNCLVAHTSGSLPKEILSGEYRKASFYPLQTFSKLKSLDYSKIPFFIEAENEEDRQTLFNMASKISENVMESTHEKRKYIHLTAVFACNFVNHLFSRAKEISDSQEIPFDYFLPLIDETVQKIYEIDPKDAQTGPAVRNDKRILELHEQLLKDESLEIYKIMNLSIKKMYQLP</sequence>
<protein>
    <submittedName>
        <fullName evidence="2">Predicted oxidoreductase, contains short-chain dehydrogenase (SDR) and DUF2520 domains</fullName>
    </submittedName>
</protein>
<evidence type="ECO:0000313" key="2">
    <source>
        <dbReference type="EMBL" id="SDI83719.1"/>
    </source>
</evidence>
<dbReference type="InterPro" id="IPR037108">
    <property type="entry name" value="TM1727-like_C_sf"/>
</dbReference>
<dbReference type="EMBL" id="FNDW01000015">
    <property type="protein sequence ID" value="SDI83719.1"/>
    <property type="molecule type" value="Genomic_DNA"/>
</dbReference>
<dbReference type="Gene3D" id="3.40.50.720">
    <property type="entry name" value="NAD(P)-binding Rossmann-like Domain"/>
    <property type="match status" value="1"/>
</dbReference>
<proteinExistence type="predicted"/>
<evidence type="ECO:0000259" key="1">
    <source>
        <dbReference type="Pfam" id="PF10728"/>
    </source>
</evidence>
<evidence type="ECO:0000313" key="3">
    <source>
        <dbReference type="Proteomes" id="UP000198869"/>
    </source>
</evidence>